<comment type="caution">
    <text evidence="3">The sequence shown here is derived from an EMBL/GenBank/DDBJ whole genome shotgun (WGS) entry which is preliminary data.</text>
</comment>
<dbReference type="Proteomes" id="UP000567795">
    <property type="component" value="Unassembled WGS sequence"/>
</dbReference>
<keyword evidence="2" id="KW-0472">Membrane</keyword>
<gene>
    <name evidence="3" type="ORF">FHU37_000566</name>
</gene>
<keyword evidence="4" id="KW-1185">Reference proteome</keyword>
<feature type="compositionally biased region" description="Low complexity" evidence="1">
    <location>
        <begin position="116"/>
        <end position="125"/>
    </location>
</feature>
<proteinExistence type="predicted"/>
<organism evidence="3 4">
    <name type="scientific">Allostreptomyces psammosilenae</name>
    <dbReference type="NCBI Taxonomy" id="1892865"/>
    <lineage>
        <taxon>Bacteria</taxon>
        <taxon>Bacillati</taxon>
        <taxon>Actinomycetota</taxon>
        <taxon>Actinomycetes</taxon>
        <taxon>Kitasatosporales</taxon>
        <taxon>Streptomycetaceae</taxon>
        <taxon>Allostreptomyces</taxon>
    </lineage>
</organism>
<feature type="compositionally biased region" description="Basic and acidic residues" evidence="1">
    <location>
        <begin position="82"/>
        <end position="99"/>
    </location>
</feature>
<name>A0A852ZMI5_9ACTN</name>
<feature type="region of interest" description="Disordered" evidence="1">
    <location>
        <begin position="79"/>
        <end position="159"/>
    </location>
</feature>
<evidence type="ECO:0000256" key="2">
    <source>
        <dbReference type="SAM" id="Phobius"/>
    </source>
</evidence>
<feature type="transmembrane region" description="Helical" evidence="2">
    <location>
        <begin position="12"/>
        <end position="40"/>
    </location>
</feature>
<evidence type="ECO:0000256" key="1">
    <source>
        <dbReference type="SAM" id="MobiDB-lite"/>
    </source>
</evidence>
<evidence type="ECO:0000313" key="4">
    <source>
        <dbReference type="Proteomes" id="UP000567795"/>
    </source>
</evidence>
<keyword evidence="2" id="KW-0812">Transmembrane</keyword>
<dbReference type="AlphaFoldDB" id="A0A852ZMI5"/>
<protein>
    <submittedName>
        <fullName evidence="3">Uncharacterized protein</fullName>
    </submittedName>
</protein>
<sequence>MAADVGRFLRALLFLTGAALLEVTVFLASVTLVVATAVLARPGARGHVGLAGSGPAHAVGDAEPGVRRRDLVVAGLSRRLRQRQERAELPDRRDRRDDAGAEGAGGGRPPRPAVPGEPAAAPPYLRARRPGGRHPWHRPPDGRPSARAGSCGPPPRRMT</sequence>
<feature type="compositionally biased region" description="Basic residues" evidence="1">
    <location>
        <begin position="126"/>
        <end position="137"/>
    </location>
</feature>
<dbReference type="RefSeq" id="WP_179812644.1">
    <property type="nucleotide sequence ID" value="NZ_JACBZD010000001.1"/>
</dbReference>
<evidence type="ECO:0000313" key="3">
    <source>
        <dbReference type="EMBL" id="NYI03623.1"/>
    </source>
</evidence>
<keyword evidence="2" id="KW-1133">Transmembrane helix</keyword>
<accession>A0A852ZMI5</accession>
<reference evidence="3 4" key="1">
    <citation type="submission" date="2020-07" db="EMBL/GenBank/DDBJ databases">
        <title>Sequencing the genomes of 1000 actinobacteria strains.</title>
        <authorList>
            <person name="Klenk H.-P."/>
        </authorList>
    </citation>
    <scope>NUCLEOTIDE SEQUENCE [LARGE SCALE GENOMIC DNA]</scope>
    <source>
        <strain evidence="3 4">DSM 42178</strain>
    </source>
</reference>
<dbReference type="EMBL" id="JACBZD010000001">
    <property type="protein sequence ID" value="NYI03623.1"/>
    <property type="molecule type" value="Genomic_DNA"/>
</dbReference>